<dbReference type="Gene3D" id="2.130.10.10">
    <property type="entry name" value="YVTN repeat-like/Quinoprotein amine dehydrogenase"/>
    <property type="match status" value="3"/>
</dbReference>
<dbReference type="InterPro" id="IPR011047">
    <property type="entry name" value="Quinoprotein_ADH-like_sf"/>
</dbReference>
<dbReference type="SUPFAM" id="SSF52540">
    <property type="entry name" value="P-loop containing nucleoside triphosphate hydrolases"/>
    <property type="match status" value="1"/>
</dbReference>
<dbReference type="PANTHER" id="PTHR44019:SF8">
    <property type="entry name" value="POC1 CENTRIOLAR PROTEIN HOMOLOG"/>
    <property type="match status" value="1"/>
</dbReference>
<dbReference type="InterPro" id="IPR041452">
    <property type="entry name" value="APAF1_C"/>
</dbReference>
<keyword evidence="1 3" id="KW-0853">WD repeat</keyword>
<dbReference type="Gene3D" id="1.25.40.370">
    <property type="match status" value="1"/>
</dbReference>
<dbReference type="PRINTS" id="PR00364">
    <property type="entry name" value="DISEASERSIST"/>
</dbReference>
<dbReference type="SUPFAM" id="SSF50978">
    <property type="entry name" value="WD40 repeat-like"/>
    <property type="match status" value="1"/>
</dbReference>
<dbReference type="InterPro" id="IPR027417">
    <property type="entry name" value="P-loop_NTPase"/>
</dbReference>
<keyword evidence="4" id="KW-0472">Membrane</keyword>
<dbReference type="Pfam" id="PF00400">
    <property type="entry name" value="WD40"/>
    <property type="match status" value="3"/>
</dbReference>
<evidence type="ECO:0000256" key="2">
    <source>
        <dbReference type="ARBA" id="ARBA00022737"/>
    </source>
</evidence>
<feature type="domain" description="NB-ARC" evidence="5">
    <location>
        <begin position="72"/>
        <end position="230"/>
    </location>
</feature>
<feature type="domain" description="APAF-1 helical" evidence="6">
    <location>
        <begin position="419"/>
        <end position="467"/>
    </location>
</feature>
<dbReference type="Pfam" id="PF00931">
    <property type="entry name" value="NB-ARC"/>
    <property type="match status" value="1"/>
</dbReference>
<keyword evidence="4" id="KW-0812">Transmembrane</keyword>
<dbReference type="PROSITE" id="PS50082">
    <property type="entry name" value="WD_REPEATS_2"/>
    <property type="match status" value="1"/>
</dbReference>
<evidence type="ECO:0000313" key="8">
    <source>
        <dbReference type="Proteomes" id="UP001596157"/>
    </source>
</evidence>
<dbReference type="SMART" id="SM00320">
    <property type="entry name" value="WD40"/>
    <property type="match status" value="5"/>
</dbReference>
<protein>
    <submittedName>
        <fullName evidence="7">NB-ARC domain-containing protein</fullName>
    </submittedName>
</protein>
<evidence type="ECO:0000313" key="7">
    <source>
        <dbReference type="EMBL" id="MFC5286539.1"/>
    </source>
</evidence>
<evidence type="ECO:0000256" key="4">
    <source>
        <dbReference type="SAM" id="Phobius"/>
    </source>
</evidence>
<dbReference type="InterPro" id="IPR015943">
    <property type="entry name" value="WD40/YVTN_repeat-like_dom_sf"/>
</dbReference>
<dbReference type="InterPro" id="IPR001680">
    <property type="entry name" value="WD40_rpt"/>
</dbReference>
<feature type="repeat" description="WD" evidence="3">
    <location>
        <begin position="792"/>
        <end position="833"/>
    </location>
</feature>
<reference evidence="8" key="1">
    <citation type="journal article" date="2019" name="Int. J. Syst. Evol. Microbiol.">
        <title>The Global Catalogue of Microorganisms (GCM) 10K type strain sequencing project: providing services to taxonomists for standard genome sequencing and annotation.</title>
        <authorList>
            <consortium name="The Broad Institute Genomics Platform"/>
            <consortium name="The Broad Institute Genome Sequencing Center for Infectious Disease"/>
            <person name="Wu L."/>
            <person name="Ma J."/>
        </authorList>
    </citation>
    <scope>NUCLEOTIDE SEQUENCE [LARGE SCALE GENOMIC DNA]</scope>
    <source>
        <strain evidence="8">CCUG 59778</strain>
    </source>
</reference>
<dbReference type="Gene3D" id="1.10.10.10">
    <property type="entry name" value="Winged helix-like DNA-binding domain superfamily/Winged helix DNA-binding domain"/>
    <property type="match status" value="1"/>
</dbReference>
<dbReference type="InterPro" id="IPR050505">
    <property type="entry name" value="WDR55/POC1"/>
</dbReference>
<dbReference type="InterPro" id="IPR036388">
    <property type="entry name" value="WH-like_DNA-bd_sf"/>
</dbReference>
<dbReference type="PANTHER" id="PTHR44019">
    <property type="entry name" value="WD REPEAT-CONTAINING PROTEIN 55"/>
    <property type="match status" value="1"/>
</dbReference>
<proteinExistence type="predicted"/>
<sequence length="1138" mass="122349">MAAVGVTVVSIGVAVVVNLLTSDWSWLVFAVLACLAAVWVGLEVWRTPRSERRRPSIAVPVAGGFVARPELTDEVVRALTRGKRTVGITTGLAGAGGFGKTTLAAQVMEHPDVLRRFASRYWVTVGQEVRGAALADTVNDVIERVSDRPSGLTSPEQAGMRLGELLAGAGATLVIVDDVWTAEQLRPFLIAGRHCTLLITTRIPDLLPATPETATIRVDQMNPAESRELLGTGLPGLPDRVSLALLERTGRWPLALRLANSALRRTARDGGDVVEAADRLLLRLAAIGPTALDVTDAAGRDRTVAATLESSLGVLGDRRERALDMAIFPEDTEIPVDIVAALWRSSADFTAESSADLVRELAELSLITREGDRVRLHDVIRTYLRHECGPNRLALLHDGLLATAEADLPGPWWTMPRTSSTYLWRFLAYHLDGAGRHEELGGLVTSPDWIIGRLRGFGPVAVAEDLAFLSTPEAVELARYFDQFGHLLISGDIDHSVINALAHRLPDTPAFTALRDAALDAVDDLPRLVPWRPLPDAPDPALSRVLAGHEYGVDDVVYSPDGSWLASAAIDGLRVWAPDTGRLLRLVDLGPHRRITRPMMLSRDGALLAVMTSKGVIVMVETATWQVRGAIDLEVAPDACTLSGDGRRLVIAAGTRLLVVDLESGRVVRSFASRSRIRQCHFLDHQRVLVANVDSIQVWSIDTGLVSSSLRRRSFARELAVGPDLAVVAVITSSGVEIWDIANLRVPPIVLRGDGNMNVAEFTPDGVMLAVGFDTGIIAFWDTCTWKSVGSIAAHGGAVECLATSPHGDALASGSDDDTVRLWNSASLAASASQSALNAPAEYCASATDGTWVAIGAENSVAIHAPAAGDEVARLNLDDGYFDSLRQFDGNRLLIPCLRGLHLYQPGGWHAPRVSSDAFDIDVVGVAAAAAVVCSRDPDGDLAIWDMSTWDEPQCFTVRESGIRPRVGRVRVPRLSALVRKRQSAEFTVAVSPSGEWVAVHCGRSIHIIHPTESIAPIASVRGETELSVSPDGRSILVRDEEGARRVSAESWTVGPPFADPVWADAATDVAWSPDSSLIAAVFDDRVLRVHDSVSGTTLAEFKLDGELNACTWVTDVQLVVVGVRGTFWFLYEPGGHI</sequence>
<dbReference type="EMBL" id="JBHSKF010000002">
    <property type="protein sequence ID" value="MFC5286539.1"/>
    <property type="molecule type" value="Genomic_DNA"/>
</dbReference>
<dbReference type="Gene3D" id="3.40.50.300">
    <property type="entry name" value="P-loop containing nucleotide triphosphate hydrolases"/>
    <property type="match status" value="1"/>
</dbReference>
<dbReference type="Proteomes" id="UP001596157">
    <property type="component" value="Unassembled WGS sequence"/>
</dbReference>
<comment type="caution">
    <text evidence="7">The sequence shown here is derived from an EMBL/GenBank/DDBJ whole genome shotgun (WGS) entry which is preliminary data.</text>
</comment>
<keyword evidence="8" id="KW-1185">Reference proteome</keyword>
<dbReference type="InterPro" id="IPR002182">
    <property type="entry name" value="NB-ARC"/>
</dbReference>
<keyword evidence="4" id="KW-1133">Transmembrane helix</keyword>
<dbReference type="Pfam" id="PF17908">
    <property type="entry name" value="APAF1_C"/>
    <property type="match status" value="1"/>
</dbReference>
<dbReference type="PROSITE" id="PS50294">
    <property type="entry name" value="WD_REPEATS_REGION"/>
    <property type="match status" value="1"/>
</dbReference>
<name>A0ABW0EGP8_9PSEU</name>
<feature type="transmembrane region" description="Helical" evidence="4">
    <location>
        <begin position="24"/>
        <end position="45"/>
    </location>
</feature>
<evidence type="ECO:0000259" key="5">
    <source>
        <dbReference type="Pfam" id="PF00931"/>
    </source>
</evidence>
<accession>A0ABW0EGP8</accession>
<dbReference type="RefSeq" id="WP_378244563.1">
    <property type="nucleotide sequence ID" value="NZ_JBHSKF010000002.1"/>
</dbReference>
<evidence type="ECO:0000259" key="6">
    <source>
        <dbReference type="Pfam" id="PF17908"/>
    </source>
</evidence>
<gene>
    <name evidence="7" type="ORF">ACFPM7_05700</name>
</gene>
<organism evidence="7 8">
    <name type="scientific">Actinokineospora guangxiensis</name>
    <dbReference type="NCBI Taxonomy" id="1490288"/>
    <lineage>
        <taxon>Bacteria</taxon>
        <taxon>Bacillati</taxon>
        <taxon>Actinomycetota</taxon>
        <taxon>Actinomycetes</taxon>
        <taxon>Pseudonocardiales</taxon>
        <taxon>Pseudonocardiaceae</taxon>
        <taxon>Actinokineospora</taxon>
    </lineage>
</organism>
<dbReference type="SUPFAM" id="SSF50998">
    <property type="entry name" value="Quinoprotein alcohol dehydrogenase-like"/>
    <property type="match status" value="1"/>
</dbReference>
<keyword evidence="2" id="KW-0677">Repeat</keyword>
<evidence type="ECO:0000256" key="3">
    <source>
        <dbReference type="PROSITE-ProRule" id="PRU00221"/>
    </source>
</evidence>
<dbReference type="InterPro" id="IPR036322">
    <property type="entry name" value="WD40_repeat_dom_sf"/>
</dbReference>
<evidence type="ECO:0000256" key="1">
    <source>
        <dbReference type="ARBA" id="ARBA00022574"/>
    </source>
</evidence>